<dbReference type="Ensembl" id="ENSECRT00000021995.1">
    <property type="protein sequence ID" value="ENSECRP00000021528.1"/>
    <property type="gene ID" value="ENSECRG00000014539.1"/>
</dbReference>
<dbReference type="Gene3D" id="3.30.420.10">
    <property type="entry name" value="Ribonuclease H-like superfamily/Ribonuclease H"/>
    <property type="match status" value="1"/>
</dbReference>
<dbReference type="InterPro" id="IPR001584">
    <property type="entry name" value="Integrase_cat-core"/>
</dbReference>
<dbReference type="PANTHER" id="PTHR37984:SF5">
    <property type="entry name" value="PROTEIN NYNRIN-LIKE"/>
    <property type="match status" value="1"/>
</dbReference>
<evidence type="ECO:0000313" key="2">
    <source>
        <dbReference type="Ensembl" id="ENSECRP00000021528.1"/>
    </source>
</evidence>
<keyword evidence="3" id="KW-1185">Reference proteome</keyword>
<evidence type="ECO:0000259" key="1">
    <source>
        <dbReference type="PROSITE" id="PS50994"/>
    </source>
</evidence>
<dbReference type="InterPro" id="IPR036397">
    <property type="entry name" value="RNaseH_sf"/>
</dbReference>
<dbReference type="FunFam" id="3.30.420.10:FF:000063">
    <property type="entry name" value="Retrovirus-related Pol polyprotein from transposon 297-like Protein"/>
    <property type="match status" value="1"/>
</dbReference>
<dbReference type="AlphaFoldDB" id="A0A8C4ST07"/>
<accession>A0A8C4ST07</accession>
<dbReference type="InterPro" id="IPR050951">
    <property type="entry name" value="Retrovirus_Pol_polyprotein"/>
</dbReference>
<dbReference type="GeneTree" id="ENSGT00490000044642"/>
<evidence type="ECO:0000313" key="3">
    <source>
        <dbReference type="Proteomes" id="UP000694620"/>
    </source>
</evidence>
<sequence>MKQTQQKEPLISTPLPDRPWKRLAIDLCEYNKHTYLVVSDYFSRFLEILHMPATTTSEIVLKLKALFARFGCPDEIVSDNGPRFVSAEFQEFAKEFDFLHITSSPHHAQGNGHAERGVQIAKKILQQKDPLLALMSYRATPCITTGVSPAELLMGRKIKTTLPLLETLLQPQWPNLEDVRRKDSMEKQKQAFYFNRHNGARPLPSLRSGDAVLTKLDHQKTWGTAAVVRGESTTPRSFVIETHQGATLRRNRRHLQLCPAPAEGNQLPVQPEQIYEQLPTSTVHMETTLSKAPKTQKGLVVTRSGRLSRPVDRLDL</sequence>
<organism evidence="2 3">
    <name type="scientific">Erpetoichthys calabaricus</name>
    <name type="common">Rope fish</name>
    <name type="synonym">Calamoichthys calabaricus</name>
    <dbReference type="NCBI Taxonomy" id="27687"/>
    <lineage>
        <taxon>Eukaryota</taxon>
        <taxon>Metazoa</taxon>
        <taxon>Chordata</taxon>
        <taxon>Craniata</taxon>
        <taxon>Vertebrata</taxon>
        <taxon>Euteleostomi</taxon>
        <taxon>Actinopterygii</taxon>
        <taxon>Polypteriformes</taxon>
        <taxon>Polypteridae</taxon>
        <taxon>Erpetoichthys</taxon>
    </lineage>
</organism>
<dbReference type="PANTHER" id="PTHR37984">
    <property type="entry name" value="PROTEIN CBG26694"/>
    <property type="match status" value="1"/>
</dbReference>
<protein>
    <recommendedName>
        <fullName evidence="1">Integrase catalytic domain-containing protein</fullName>
    </recommendedName>
</protein>
<dbReference type="GO" id="GO:0015074">
    <property type="term" value="P:DNA integration"/>
    <property type="evidence" value="ECO:0007669"/>
    <property type="project" value="InterPro"/>
</dbReference>
<proteinExistence type="predicted"/>
<reference evidence="2" key="1">
    <citation type="submission" date="2025-08" db="UniProtKB">
        <authorList>
            <consortium name="Ensembl"/>
        </authorList>
    </citation>
    <scope>IDENTIFICATION</scope>
</reference>
<reference evidence="2" key="2">
    <citation type="submission" date="2025-09" db="UniProtKB">
        <authorList>
            <consortium name="Ensembl"/>
        </authorList>
    </citation>
    <scope>IDENTIFICATION</scope>
</reference>
<dbReference type="Proteomes" id="UP000694620">
    <property type="component" value="Unassembled WGS sequence"/>
</dbReference>
<dbReference type="InterPro" id="IPR012337">
    <property type="entry name" value="RNaseH-like_sf"/>
</dbReference>
<name>A0A8C4ST07_ERPCA</name>
<feature type="domain" description="Integrase catalytic" evidence="1">
    <location>
        <begin position="15"/>
        <end position="126"/>
    </location>
</feature>
<dbReference type="GO" id="GO:0003676">
    <property type="term" value="F:nucleic acid binding"/>
    <property type="evidence" value="ECO:0007669"/>
    <property type="project" value="InterPro"/>
</dbReference>
<dbReference type="SUPFAM" id="SSF53098">
    <property type="entry name" value="Ribonuclease H-like"/>
    <property type="match status" value="1"/>
</dbReference>
<dbReference type="Pfam" id="PF00665">
    <property type="entry name" value="rve"/>
    <property type="match status" value="1"/>
</dbReference>
<dbReference type="PROSITE" id="PS50994">
    <property type="entry name" value="INTEGRASE"/>
    <property type="match status" value="1"/>
</dbReference>